<dbReference type="PANTHER" id="PTHR10434">
    <property type="entry name" value="1-ACYL-SN-GLYCEROL-3-PHOSPHATE ACYLTRANSFERASE"/>
    <property type="match status" value="1"/>
</dbReference>
<organism evidence="12">
    <name type="scientific">uncultured Dysgonomonas sp</name>
    <dbReference type="NCBI Taxonomy" id="206096"/>
    <lineage>
        <taxon>Bacteria</taxon>
        <taxon>Pseudomonadati</taxon>
        <taxon>Bacteroidota</taxon>
        <taxon>Bacteroidia</taxon>
        <taxon>Bacteroidales</taxon>
        <taxon>Dysgonomonadaceae</taxon>
        <taxon>Dysgonomonas</taxon>
        <taxon>environmental samples</taxon>
    </lineage>
</organism>
<keyword evidence="9" id="KW-0444">Lipid biosynthesis</keyword>
<dbReference type="SUPFAM" id="SSF69593">
    <property type="entry name" value="Glycerol-3-phosphate (1)-acyltransferase"/>
    <property type="match status" value="1"/>
</dbReference>
<dbReference type="EC" id="2.3.1.51" evidence="5 9"/>
<keyword evidence="9" id="KW-0594">Phospholipid biosynthesis</keyword>
<dbReference type="EMBL" id="FLUM01000001">
    <property type="protein sequence ID" value="SBV98823.1"/>
    <property type="molecule type" value="Genomic_DNA"/>
</dbReference>
<evidence type="ECO:0000256" key="5">
    <source>
        <dbReference type="ARBA" id="ARBA00013211"/>
    </source>
</evidence>
<reference evidence="12" key="1">
    <citation type="submission" date="2016-04" db="EMBL/GenBank/DDBJ databases">
        <authorList>
            <person name="Evans L.H."/>
            <person name="Alamgir A."/>
            <person name="Owens N."/>
            <person name="Weber N.D."/>
            <person name="Virtaneva K."/>
            <person name="Barbian K."/>
            <person name="Babar A."/>
            <person name="Rosenke K."/>
        </authorList>
    </citation>
    <scope>NUCLEOTIDE SEQUENCE</scope>
    <source>
        <strain evidence="12">86-1</strain>
    </source>
</reference>
<evidence type="ECO:0000256" key="1">
    <source>
        <dbReference type="ARBA" id="ARBA00001141"/>
    </source>
</evidence>
<protein>
    <recommendedName>
        <fullName evidence="6 9">1-acyl-sn-glycerol-3-phosphate acyltransferase</fullName>
        <ecNumber evidence="5 9">2.3.1.51</ecNumber>
    </recommendedName>
</protein>
<evidence type="ECO:0000256" key="4">
    <source>
        <dbReference type="ARBA" id="ARBA00008655"/>
    </source>
</evidence>
<dbReference type="GO" id="GO:0006654">
    <property type="term" value="P:phosphatidic acid biosynthetic process"/>
    <property type="evidence" value="ECO:0007669"/>
    <property type="project" value="TreeGrafter"/>
</dbReference>
<proteinExistence type="inferred from homology"/>
<feature type="domain" description="Phospholipid/glycerol acyltransferase" evidence="11">
    <location>
        <begin position="87"/>
        <end position="201"/>
    </location>
</feature>
<dbReference type="GO" id="GO:0016020">
    <property type="term" value="C:membrane"/>
    <property type="evidence" value="ECO:0007669"/>
    <property type="project" value="InterPro"/>
</dbReference>
<evidence type="ECO:0000313" key="12">
    <source>
        <dbReference type="EMBL" id="SBV98823.1"/>
    </source>
</evidence>
<evidence type="ECO:0000256" key="8">
    <source>
        <dbReference type="ARBA" id="ARBA00023315"/>
    </source>
</evidence>
<dbReference type="InterPro" id="IPR002123">
    <property type="entry name" value="Plipid/glycerol_acylTrfase"/>
</dbReference>
<comment type="catalytic activity">
    <reaction evidence="1 9">
        <text>a 1-acyl-sn-glycero-3-phosphate + an acyl-CoA = a 1,2-diacyl-sn-glycero-3-phosphate + CoA</text>
        <dbReference type="Rhea" id="RHEA:19709"/>
        <dbReference type="ChEBI" id="CHEBI:57287"/>
        <dbReference type="ChEBI" id="CHEBI:57970"/>
        <dbReference type="ChEBI" id="CHEBI:58342"/>
        <dbReference type="ChEBI" id="CHEBI:58608"/>
        <dbReference type="EC" id="2.3.1.51"/>
    </reaction>
</comment>
<dbReference type="InterPro" id="IPR004552">
    <property type="entry name" value="AGP_acyltrans"/>
</dbReference>
<keyword evidence="10" id="KW-0812">Transmembrane</keyword>
<dbReference type="CDD" id="cd07989">
    <property type="entry name" value="LPLAT_AGPAT-like"/>
    <property type="match status" value="1"/>
</dbReference>
<accession>A0A212JH94</accession>
<dbReference type="Pfam" id="PF01553">
    <property type="entry name" value="Acyltransferase"/>
    <property type="match status" value="1"/>
</dbReference>
<keyword evidence="8 9" id="KW-0012">Acyltransferase</keyword>
<evidence type="ECO:0000256" key="10">
    <source>
        <dbReference type="SAM" id="Phobius"/>
    </source>
</evidence>
<dbReference type="SMART" id="SM00563">
    <property type="entry name" value="PlsC"/>
    <property type="match status" value="1"/>
</dbReference>
<keyword evidence="9" id="KW-1208">Phospholipid metabolism</keyword>
<dbReference type="AlphaFoldDB" id="A0A212JH94"/>
<dbReference type="GO" id="GO:0003841">
    <property type="term" value="F:1-acylglycerol-3-phosphate O-acyltransferase activity"/>
    <property type="evidence" value="ECO:0007669"/>
    <property type="project" value="UniProtKB-UniRule"/>
</dbReference>
<evidence type="ECO:0000256" key="3">
    <source>
        <dbReference type="ARBA" id="ARBA00005189"/>
    </source>
</evidence>
<comment type="similarity">
    <text evidence="4 9">Belongs to the 1-acyl-sn-glycerol-3-phosphate acyltransferase family.</text>
</comment>
<comment type="pathway">
    <text evidence="3">Lipid metabolism.</text>
</comment>
<sequence length="255" mass="29203">MYFCILNQNIMIMKKVILFLYQLFIFAPIFVLATIITAVTVMIGCLIGDRTFWGYYPPRLWSKLACRLALCRIKVVRHGKLDANQSYVFVPNHQGAFDIFLIYGYLNQNIKWVQKQELRKLPFVGKASEIAGHVFVDQSNLKSMKETILKAEEQLGDGSSMVIFPEGARTKTGKMGRFKRGAFVIAKEMGLPVVPVTVNGPFDLMKIKTYLIDPCKLELIVHEPISTDDLTDENMPQFIDNCREIVYSGLWEKYK</sequence>
<gene>
    <name evidence="12" type="ORF">KL86DYS1_12276</name>
</gene>
<comment type="pathway">
    <text evidence="2">Phospholipid metabolism; CDP-diacylglycerol biosynthesis; CDP-diacylglycerol from sn-glycerol 3-phosphate: step 2/3.</text>
</comment>
<keyword evidence="9" id="KW-0443">Lipid metabolism</keyword>
<comment type="domain">
    <text evidence="9">The HXXXXD motif is essential for acyltransferase activity and may constitute the binding site for the phosphate moiety of the glycerol-3-phosphate.</text>
</comment>
<evidence type="ECO:0000259" key="11">
    <source>
        <dbReference type="SMART" id="SM00563"/>
    </source>
</evidence>
<name>A0A212JH94_9BACT</name>
<keyword evidence="7 9" id="KW-0808">Transferase</keyword>
<evidence type="ECO:0000256" key="9">
    <source>
        <dbReference type="RuleBase" id="RU361267"/>
    </source>
</evidence>
<feature type="transmembrane region" description="Helical" evidence="10">
    <location>
        <begin position="20"/>
        <end position="47"/>
    </location>
</feature>
<dbReference type="PANTHER" id="PTHR10434:SF66">
    <property type="entry name" value="PHOSPHOLIPID_GLYCEROL ACYLTRANSFERASE DOMAIN-CONTAINING PROTEIN"/>
    <property type="match status" value="1"/>
</dbReference>
<evidence type="ECO:0000256" key="6">
    <source>
        <dbReference type="ARBA" id="ARBA00016139"/>
    </source>
</evidence>
<evidence type="ECO:0000256" key="7">
    <source>
        <dbReference type="ARBA" id="ARBA00022679"/>
    </source>
</evidence>
<keyword evidence="10" id="KW-0472">Membrane</keyword>
<dbReference type="NCBIfam" id="TIGR00530">
    <property type="entry name" value="AGP_acyltrn"/>
    <property type="match status" value="1"/>
</dbReference>
<keyword evidence="10" id="KW-1133">Transmembrane helix</keyword>
<evidence type="ECO:0000256" key="2">
    <source>
        <dbReference type="ARBA" id="ARBA00004728"/>
    </source>
</evidence>